<evidence type="ECO:0000313" key="2">
    <source>
        <dbReference type="EMBL" id="GBN83929.1"/>
    </source>
</evidence>
<dbReference type="Pfam" id="PF10545">
    <property type="entry name" value="MADF_DNA_bdg"/>
    <property type="match status" value="1"/>
</dbReference>
<dbReference type="OrthoDB" id="6422768at2759"/>
<dbReference type="PROSITE" id="PS51029">
    <property type="entry name" value="MADF"/>
    <property type="match status" value="1"/>
</dbReference>
<keyword evidence="3" id="KW-1185">Reference proteome</keyword>
<sequence>MSSRQFVIDVIELYKESTCLWKVSDPDYHDKNKRGRAMDQLIELFKTKDINANKDLVQKKISSLRGAYRKESNKVKASMKSGAGTDEVHTPKLWYYDMLSFLEDQTIPRTSQTIGSVLDSMPFGYDEVCINNN</sequence>
<dbReference type="PANTHER" id="PTHR21505:SF8">
    <property type="entry name" value="DPT-YFP REPRESSOR BY OVEREXPRESSION, ISOFORM D-RELATED"/>
    <property type="match status" value="1"/>
</dbReference>
<name>A0A4Y2S9F6_ARAVE</name>
<dbReference type="Proteomes" id="UP000499080">
    <property type="component" value="Unassembled WGS sequence"/>
</dbReference>
<gene>
    <name evidence="2" type="ORF">AVEN_86621_1</name>
</gene>
<accession>A0A4Y2S9F6</accession>
<dbReference type="EMBL" id="BGPR01020146">
    <property type="protein sequence ID" value="GBN83929.1"/>
    <property type="molecule type" value="Genomic_DNA"/>
</dbReference>
<dbReference type="InterPro" id="IPR006578">
    <property type="entry name" value="MADF-dom"/>
</dbReference>
<feature type="domain" description="MADF" evidence="1">
    <location>
        <begin position="9"/>
        <end position="107"/>
    </location>
</feature>
<dbReference type="PANTHER" id="PTHR21505">
    <property type="entry name" value="MADF DOMAIN-CONTAINING PROTEIN-RELATED"/>
    <property type="match status" value="1"/>
</dbReference>
<dbReference type="AlphaFoldDB" id="A0A4Y2S9F6"/>
<proteinExistence type="predicted"/>
<comment type="caution">
    <text evidence="2">The sequence shown here is derived from an EMBL/GenBank/DDBJ whole genome shotgun (WGS) entry which is preliminary data.</text>
</comment>
<evidence type="ECO:0000259" key="1">
    <source>
        <dbReference type="PROSITE" id="PS51029"/>
    </source>
</evidence>
<evidence type="ECO:0000313" key="3">
    <source>
        <dbReference type="Proteomes" id="UP000499080"/>
    </source>
</evidence>
<organism evidence="2 3">
    <name type="scientific">Araneus ventricosus</name>
    <name type="common">Orbweaver spider</name>
    <name type="synonym">Epeira ventricosa</name>
    <dbReference type="NCBI Taxonomy" id="182803"/>
    <lineage>
        <taxon>Eukaryota</taxon>
        <taxon>Metazoa</taxon>
        <taxon>Ecdysozoa</taxon>
        <taxon>Arthropoda</taxon>
        <taxon>Chelicerata</taxon>
        <taxon>Arachnida</taxon>
        <taxon>Araneae</taxon>
        <taxon>Araneomorphae</taxon>
        <taxon>Entelegynae</taxon>
        <taxon>Araneoidea</taxon>
        <taxon>Araneidae</taxon>
        <taxon>Araneus</taxon>
    </lineage>
</organism>
<protein>
    <recommendedName>
        <fullName evidence="1">MADF domain-containing protein</fullName>
    </recommendedName>
</protein>
<dbReference type="SMART" id="SM00595">
    <property type="entry name" value="MADF"/>
    <property type="match status" value="1"/>
</dbReference>
<reference evidence="2 3" key="1">
    <citation type="journal article" date="2019" name="Sci. Rep.">
        <title>Orb-weaving spider Araneus ventricosus genome elucidates the spidroin gene catalogue.</title>
        <authorList>
            <person name="Kono N."/>
            <person name="Nakamura H."/>
            <person name="Ohtoshi R."/>
            <person name="Moran D.A.P."/>
            <person name="Shinohara A."/>
            <person name="Yoshida Y."/>
            <person name="Fujiwara M."/>
            <person name="Mori M."/>
            <person name="Tomita M."/>
            <person name="Arakawa K."/>
        </authorList>
    </citation>
    <scope>NUCLEOTIDE SEQUENCE [LARGE SCALE GENOMIC DNA]</scope>
</reference>